<keyword evidence="7" id="KW-1185">Reference proteome</keyword>
<evidence type="ECO:0000256" key="2">
    <source>
        <dbReference type="ARBA" id="ARBA00022723"/>
    </source>
</evidence>
<keyword evidence="6" id="KW-0808">Transferase</keyword>
<gene>
    <name evidence="6" type="ORF">CWI75_15570</name>
</gene>
<dbReference type="InterPro" id="IPR011057">
    <property type="entry name" value="Mss4-like_sf"/>
</dbReference>
<dbReference type="PROSITE" id="PS51891">
    <property type="entry name" value="CENP_V_GFA"/>
    <property type="match status" value="1"/>
</dbReference>
<name>A0A2N5XZ76_9GAMM</name>
<dbReference type="GO" id="GO:0016740">
    <property type="term" value="F:transferase activity"/>
    <property type="evidence" value="ECO:0007669"/>
    <property type="project" value="UniProtKB-KW"/>
</dbReference>
<dbReference type="OrthoDB" id="9805575at2"/>
<dbReference type="SUPFAM" id="SSF51316">
    <property type="entry name" value="Mss4-like"/>
    <property type="match status" value="1"/>
</dbReference>
<sequence length="161" mass="18273">MKLEASCHCGAVRFSCDSVAPYPFMYCYCSICRKTAGAGGFSINLHADADSLVVEGEESINVYRPYMDHPKRDERSPGERRFCKHCGSMMWAFDPRWPALIHPFASVIDSPLPEPPERYHILLDSKPGWVPVPAGDGECRFDHYPDCSLLDWHRRHGLAEE</sequence>
<evidence type="ECO:0000313" key="6">
    <source>
        <dbReference type="EMBL" id="PLW81444.1"/>
    </source>
</evidence>
<dbReference type="Pfam" id="PF04828">
    <property type="entry name" value="GFA"/>
    <property type="match status" value="1"/>
</dbReference>
<proteinExistence type="inferred from homology"/>
<keyword evidence="2" id="KW-0479">Metal-binding</keyword>
<evidence type="ECO:0000256" key="4">
    <source>
        <dbReference type="ARBA" id="ARBA00023239"/>
    </source>
</evidence>
<dbReference type="AlphaFoldDB" id="A0A2N5XZ76"/>
<dbReference type="RefSeq" id="WP_101522450.1">
    <property type="nucleotide sequence ID" value="NZ_PKLZ01000013.1"/>
</dbReference>
<dbReference type="PANTHER" id="PTHR33337:SF44">
    <property type="entry name" value="DUF636 DOMAIN PROTEIN (AFU_ORTHOLOGUE AFUA_1G09754)"/>
    <property type="match status" value="1"/>
</dbReference>
<feature type="domain" description="CENP-V/GFA" evidence="5">
    <location>
        <begin position="3"/>
        <end position="120"/>
    </location>
</feature>
<dbReference type="Gene3D" id="3.90.1590.10">
    <property type="entry name" value="glutathione-dependent formaldehyde- activating enzyme (gfa)"/>
    <property type="match status" value="1"/>
</dbReference>
<dbReference type="PANTHER" id="PTHR33337">
    <property type="entry name" value="GFA DOMAIN-CONTAINING PROTEIN"/>
    <property type="match status" value="1"/>
</dbReference>
<dbReference type="EMBL" id="PKLZ01000013">
    <property type="protein sequence ID" value="PLW81444.1"/>
    <property type="molecule type" value="Genomic_DNA"/>
</dbReference>
<evidence type="ECO:0000259" key="5">
    <source>
        <dbReference type="PROSITE" id="PS51891"/>
    </source>
</evidence>
<accession>A0A2N5XZ76</accession>
<organism evidence="6 7">
    <name type="scientific">Kineobactrum sediminis</name>
    <dbReference type="NCBI Taxonomy" id="1905677"/>
    <lineage>
        <taxon>Bacteria</taxon>
        <taxon>Pseudomonadati</taxon>
        <taxon>Pseudomonadota</taxon>
        <taxon>Gammaproteobacteria</taxon>
        <taxon>Cellvibrionales</taxon>
        <taxon>Halieaceae</taxon>
        <taxon>Kineobactrum</taxon>
    </lineage>
</organism>
<dbReference type="GO" id="GO:0016846">
    <property type="term" value="F:carbon-sulfur lyase activity"/>
    <property type="evidence" value="ECO:0007669"/>
    <property type="project" value="InterPro"/>
</dbReference>
<reference evidence="7" key="1">
    <citation type="submission" date="2017-11" db="EMBL/GenBank/DDBJ databases">
        <title>The draft genome sequence of Chromatocurvus sp. F02.</title>
        <authorList>
            <person name="Du Z.-J."/>
            <person name="Chang Y.-Q."/>
        </authorList>
    </citation>
    <scope>NUCLEOTIDE SEQUENCE [LARGE SCALE GENOMIC DNA]</scope>
    <source>
        <strain evidence="7">F02</strain>
    </source>
</reference>
<dbReference type="Proteomes" id="UP000234845">
    <property type="component" value="Unassembled WGS sequence"/>
</dbReference>
<evidence type="ECO:0000256" key="3">
    <source>
        <dbReference type="ARBA" id="ARBA00022833"/>
    </source>
</evidence>
<comment type="caution">
    <text evidence="6">The sequence shown here is derived from an EMBL/GenBank/DDBJ whole genome shotgun (WGS) entry which is preliminary data.</text>
</comment>
<evidence type="ECO:0000256" key="1">
    <source>
        <dbReference type="ARBA" id="ARBA00005495"/>
    </source>
</evidence>
<evidence type="ECO:0000313" key="7">
    <source>
        <dbReference type="Proteomes" id="UP000234845"/>
    </source>
</evidence>
<dbReference type="InterPro" id="IPR006913">
    <property type="entry name" value="CENP-V/GFA"/>
</dbReference>
<keyword evidence="4" id="KW-0456">Lyase</keyword>
<comment type="similarity">
    <text evidence="1">Belongs to the Gfa family.</text>
</comment>
<dbReference type="GO" id="GO:0046872">
    <property type="term" value="F:metal ion binding"/>
    <property type="evidence" value="ECO:0007669"/>
    <property type="project" value="UniProtKB-KW"/>
</dbReference>
<protein>
    <submittedName>
        <fullName evidence="6">Alanine acetyltransferase</fullName>
    </submittedName>
</protein>
<keyword evidence="3" id="KW-0862">Zinc</keyword>